<dbReference type="PROSITE" id="PS51367">
    <property type="entry name" value="THAUMATIN_2"/>
    <property type="match status" value="1"/>
</dbReference>
<dbReference type="Gene3D" id="2.60.110.10">
    <property type="entry name" value="Thaumatin"/>
    <property type="match status" value="1"/>
</dbReference>
<feature type="region of interest" description="Disordered" evidence="1">
    <location>
        <begin position="58"/>
        <end position="140"/>
    </location>
</feature>
<evidence type="ECO:0000256" key="1">
    <source>
        <dbReference type="SAM" id="MobiDB-lite"/>
    </source>
</evidence>
<feature type="compositionally biased region" description="Polar residues" evidence="1">
    <location>
        <begin position="130"/>
        <end position="140"/>
    </location>
</feature>
<keyword evidence="2" id="KW-0812">Transmembrane</keyword>
<name>A0A1V9Z6R6_ACHHY</name>
<dbReference type="AlphaFoldDB" id="A0A1V9Z6R6"/>
<dbReference type="PANTHER" id="PTHR31737">
    <property type="entry name" value="PROTEIN TOS1"/>
    <property type="match status" value="1"/>
</dbReference>
<proteinExistence type="predicted"/>
<dbReference type="SUPFAM" id="SSF49870">
    <property type="entry name" value="Osmotin, thaumatin-like protein"/>
    <property type="match status" value="1"/>
</dbReference>
<dbReference type="InterPro" id="IPR037176">
    <property type="entry name" value="Osmotin/thaumatin-like_sf"/>
</dbReference>
<accession>A0A1V9Z6R6</accession>
<dbReference type="STRING" id="1202772.A0A1V9Z6R6"/>
<dbReference type="InterPro" id="IPR001938">
    <property type="entry name" value="Thaumatin"/>
</dbReference>
<dbReference type="PANTHER" id="PTHR31737:SF2">
    <property type="entry name" value="PROTEIN TOS1"/>
    <property type="match status" value="1"/>
</dbReference>
<keyword evidence="2" id="KW-1133">Transmembrane helix</keyword>
<evidence type="ECO:0000313" key="3">
    <source>
        <dbReference type="EMBL" id="OQR93632.1"/>
    </source>
</evidence>
<dbReference type="OrthoDB" id="430315at2759"/>
<feature type="transmembrane region" description="Helical" evidence="2">
    <location>
        <begin position="35"/>
        <end position="55"/>
    </location>
</feature>
<gene>
    <name evidence="3" type="ORF">ACHHYP_02394</name>
</gene>
<evidence type="ECO:0000256" key="2">
    <source>
        <dbReference type="SAM" id="Phobius"/>
    </source>
</evidence>
<feature type="compositionally biased region" description="Low complexity" evidence="1">
    <location>
        <begin position="58"/>
        <end position="110"/>
    </location>
</feature>
<comment type="caution">
    <text evidence="3">The sequence shown here is derived from an EMBL/GenBank/DDBJ whole genome shotgun (WGS) entry which is preliminary data.</text>
</comment>
<evidence type="ECO:0000313" key="4">
    <source>
        <dbReference type="Proteomes" id="UP000243579"/>
    </source>
</evidence>
<dbReference type="EMBL" id="JNBR01000401">
    <property type="protein sequence ID" value="OQR93632.1"/>
    <property type="molecule type" value="Genomic_DNA"/>
</dbReference>
<keyword evidence="2" id="KW-0472">Membrane</keyword>
<dbReference type="Proteomes" id="UP000243579">
    <property type="component" value="Unassembled WGS sequence"/>
</dbReference>
<keyword evidence="4" id="KW-1185">Reference proteome</keyword>
<protein>
    <submittedName>
        <fullName evidence="3">Uncharacterized protein</fullName>
    </submittedName>
</protein>
<sequence>MAQSDGQLAVWRITDEPLYAEKDANTATWWKRRRAWFVLAGLVLVTVGVVTAIAVSASTTDSSQGSGNAPPSITPFPSSSAPASHPSKGASGSGSGLAPVPEVTTVAPVPNASTNETTLAPEEIDENDGNDTSTPSPLQRNATDAKCAVAATKCLHCATQPNLLPEPEPPSKLIPLTTANYEPTPDACSNPRDSKASTTAIADPIAPDPAAFPPADPKRTSFTEPSATQPCPGVRLANNCGKPIEIMYTLRVGAQLSTYYHTMQDKQTFDVMGHTFHGGTFRVGRSEEATLFECSRDGGKFWYDLSVVTPNCQNGNSWDECQKSGKKGYNVPMKVEPQKLANNHLYNCGMVECNNPKCPDAYLYPFDDAKKMRDCHSDEGLLVTICY</sequence>
<organism evidence="3 4">
    <name type="scientific">Achlya hypogyna</name>
    <name type="common">Oomycete</name>
    <name type="synonym">Protoachlya hypogyna</name>
    <dbReference type="NCBI Taxonomy" id="1202772"/>
    <lineage>
        <taxon>Eukaryota</taxon>
        <taxon>Sar</taxon>
        <taxon>Stramenopiles</taxon>
        <taxon>Oomycota</taxon>
        <taxon>Saprolegniomycetes</taxon>
        <taxon>Saprolegniales</taxon>
        <taxon>Achlyaceae</taxon>
        <taxon>Achlya</taxon>
    </lineage>
</organism>
<reference evidence="3 4" key="1">
    <citation type="journal article" date="2014" name="Genome Biol. Evol.">
        <title>The secreted proteins of Achlya hypogyna and Thraustotheca clavata identify the ancestral oomycete secretome and reveal gene acquisitions by horizontal gene transfer.</title>
        <authorList>
            <person name="Misner I."/>
            <person name="Blouin N."/>
            <person name="Leonard G."/>
            <person name="Richards T.A."/>
            <person name="Lane C.E."/>
        </authorList>
    </citation>
    <scope>NUCLEOTIDE SEQUENCE [LARGE SCALE GENOMIC DNA]</scope>
    <source>
        <strain evidence="3 4">ATCC 48635</strain>
    </source>
</reference>